<dbReference type="EMBL" id="BARS01028108">
    <property type="protein sequence ID" value="GAG04603.1"/>
    <property type="molecule type" value="Genomic_DNA"/>
</dbReference>
<evidence type="ECO:0000256" key="1">
    <source>
        <dbReference type="ARBA" id="ARBA00022679"/>
    </source>
</evidence>
<protein>
    <recommendedName>
        <fullName evidence="3">CoA transferase</fullName>
    </recommendedName>
</protein>
<keyword evidence="1" id="KW-0808">Transferase</keyword>
<evidence type="ECO:0008006" key="3">
    <source>
        <dbReference type="Google" id="ProtNLM"/>
    </source>
</evidence>
<dbReference type="InterPro" id="IPR050483">
    <property type="entry name" value="CoA-transferase_III_domain"/>
</dbReference>
<proteinExistence type="predicted"/>
<sequence>IGVYECRDGEVYGFVGTPGGAPWSDLLQWMVEEGAAEDLTEEPYHEFCMNLNMPFLTGIMRNPATIADKIQLLAHVDQVLRRFIGGKGNWEMYEGAQRRRLLFGIVSTPEDLAKNPQLQHRQWLTSVEHPDLQDTLQYPGPPYRLSETSWAIRRRPPQLGEHNGEIYSGELGMKREELERLSSASVI</sequence>
<feature type="non-terminal residue" evidence="2">
    <location>
        <position position="1"/>
    </location>
</feature>
<accession>X0UWB5</accession>
<evidence type="ECO:0000313" key="2">
    <source>
        <dbReference type="EMBL" id="GAG04603.1"/>
    </source>
</evidence>
<dbReference type="InterPro" id="IPR044855">
    <property type="entry name" value="CoA-Trfase_III_dom3_sf"/>
</dbReference>
<dbReference type="Gene3D" id="3.30.1540.10">
    <property type="entry name" value="formyl-coa transferase, domain 3"/>
    <property type="match status" value="1"/>
</dbReference>
<dbReference type="InterPro" id="IPR023606">
    <property type="entry name" value="CoA-Trfase_III_dom_1_sf"/>
</dbReference>
<dbReference type="InterPro" id="IPR003673">
    <property type="entry name" value="CoA-Trfase_fam_III"/>
</dbReference>
<dbReference type="Gene3D" id="3.40.50.10540">
    <property type="entry name" value="Crotonobetainyl-coa:carnitine coa-transferase, domain 1"/>
    <property type="match status" value="1"/>
</dbReference>
<dbReference type="AlphaFoldDB" id="X0UWB5"/>
<dbReference type="Pfam" id="PF02515">
    <property type="entry name" value="CoA_transf_3"/>
    <property type="match status" value="1"/>
</dbReference>
<comment type="caution">
    <text evidence="2">The sequence shown here is derived from an EMBL/GenBank/DDBJ whole genome shotgun (WGS) entry which is preliminary data.</text>
</comment>
<dbReference type="GO" id="GO:0008410">
    <property type="term" value="F:CoA-transferase activity"/>
    <property type="evidence" value="ECO:0007669"/>
    <property type="project" value="TreeGrafter"/>
</dbReference>
<name>X0UWB5_9ZZZZ</name>
<gene>
    <name evidence="2" type="ORF">S01H1_44085</name>
</gene>
<dbReference type="PANTHER" id="PTHR48207:SF3">
    <property type="entry name" value="SUCCINATE--HYDROXYMETHYLGLUTARATE COA-TRANSFERASE"/>
    <property type="match status" value="1"/>
</dbReference>
<reference evidence="2" key="1">
    <citation type="journal article" date="2014" name="Front. Microbiol.">
        <title>High frequency of phylogenetically diverse reductive dehalogenase-homologous genes in deep subseafloor sedimentary metagenomes.</title>
        <authorList>
            <person name="Kawai M."/>
            <person name="Futagami T."/>
            <person name="Toyoda A."/>
            <person name="Takaki Y."/>
            <person name="Nishi S."/>
            <person name="Hori S."/>
            <person name="Arai W."/>
            <person name="Tsubouchi T."/>
            <person name="Morono Y."/>
            <person name="Uchiyama I."/>
            <person name="Ito T."/>
            <person name="Fujiyama A."/>
            <person name="Inagaki F."/>
            <person name="Takami H."/>
        </authorList>
    </citation>
    <scope>NUCLEOTIDE SEQUENCE</scope>
    <source>
        <strain evidence="2">Expedition CK06-06</strain>
    </source>
</reference>
<dbReference type="SUPFAM" id="SSF89796">
    <property type="entry name" value="CoA-transferase family III (CaiB/BaiF)"/>
    <property type="match status" value="1"/>
</dbReference>
<organism evidence="2">
    <name type="scientific">marine sediment metagenome</name>
    <dbReference type="NCBI Taxonomy" id="412755"/>
    <lineage>
        <taxon>unclassified sequences</taxon>
        <taxon>metagenomes</taxon>
        <taxon>ecological metagenomes</taxon>
    </lineage>
</organism>
<dbReference type="PANTHER" id="PTHR48207">
    <property type="entry name" value="SUCCINATE--HYDROXYMETHYLGLUTARATE COA-TRANSFERASE"/>
    <property type="match status" value="1"/>
</dbReference>